<dbReference type="SMART" id="SM00490">
    <property type="entry name" value="HELICc"/>
    <property type="match status" value="1"/>
</dbReference>
<feature type="domain" description="Helicase ATP-binding" evidence="15">
    <location>
        <begin position="34"/>
        <end position="208"/>
    </location>
</feature>
<organism evidence="17 18">
    <name type="scientific">Trichomalopsis sarcophagae</name>
    <dbReference type="NCBI Taxonomy" id="543379"/>
    <lineage>
        <taxon>Eukaryota</taxon>
        <taxon>Metazoa</taxon>
        <taxon>Ecdysozoa</taxon>
        <taxon>Arthropoda</taxon>
        <taxon>Hexapoda</taxon>
        <taxon>Insecta</taxon>
        <taxon>Pterygota</taxon>
        <taxon>Neoptera</taxon>
        <taxon>Endopterygota</taxon>
        <taxon>Hymenoptera</taxon>
        <taxon>Apocrita</taxon>
        <taxon>Proctotrupomorpha</taxon>
        <taxon>Chalcidoidea</taxon>
        <taxon>Pteromalidae</taxon>
        <taxon>Pteromalinae</taxon>
        <taxon>Trichomalopsis</taxon>
    </lineage>
</organism>
<dbReference type="GO" id="GO:0005634">
    <property type="term" value="C:nucleus"/>
    <property type="evidence" value="ECO:0007669"/>
    <property type="project" value="UniProtKB-SubCell"/>
</dbReference>
<evidence type="ECO:0000259" key="15">
    <source>
        <dbReference type="PROSITE" id="PS51192"/>
    </source>
</evidence>
<dbReference type="GO" id="GO:0005524">
    <property type="term" value="F:ATP binding"/>
    <property type="evidence" value="ECO:0007669"/>
    <property type="project" value="UniProtKB-KW"/>
</dbReference>
<evidence type="ECO:0000256" key="12">
    <source>
        <dbReference type="ARBA" id="ARBA00034808"/>
    </source>
</evidence>
<dbReference type="PROSITE" id="PS51194">
    <property type="entry name" value="HELICASE_CTER"/>
    <property type="match status" value="1"/>
</dbReference>
<dbReference type="Pfam" id="PF00271">
    <property type="entry name" value="Helicase_C"/>
    <property type="match status" value="1"/>
</dbReference>
<keyword evidence="4" id="KW-0547">Nucleotide-binding</keyword>
<comment type="similarity">
    <text evidence="2">Belongs to the helicase family. RecQ subfamily.</text>
</comment>
<dbReference type="InterPro" id="IPR002464">
    <property type="entry name" value="DNA/RNA_helicase_DEAH_CS"/>
</dbReference>
<dbReference type="AlphaFoldDB" id="A0A232END6"/>
<dbReference type="GO" id="GO:0009378">
    <property type="term" value="F:four-way junction helicase activity"/>
    <property type="evidence" value="ECO:0007669"/>
    <property type="project" value="TreeGrafter"/>
</dbReference>
<evidence type="ECO:0000256" key="2">
    <source>
        <dbReference type="ARBA" id="ARBA00005446"/>
    </source>
</evidence>
<protein>
    <recommendedName>
        <fullName evidence="12">DNA 3'-5' helicase</fullName>
        <ecNumber evidence="12">5.6.2.4</ecNumber>
    </recommendedName>
</protein>
<dbReference type="Pfam" id="PF00270">
    <property type="entry name" value="DEAD"/>
    <property type="match status" value="1"/>
</dbReference>
<evidence type="ECO:0000256" key="3">
    <source>
        <dbReference type="ARBA" id="ARBA00022723"/>
    </source>
</evidence>
<dbReference type="PANTHER" id="PTHR13710:SF152">
    <property type="entry name" value="ATP-DEPENDENT DNA HELICASE Q5"/>
    <property type="match status" value="1"/>
</dbReference>
<dbReference type="NCBIfam" id="TIGR00614">
    <property type="entry name" value="recQ_fam"/>
    <property type="match status" value="1"/>
</dbReference>
<keyword evidence="10" id="KW-0539">Nucleus</keyword>
<evidence type="ECO:0000256" key="13">
    <source>
        <dbReference type="ARBA" id="ARBA00049360"/>
    </source>
</evidence>
<keyword evidence="18" id="KW-1185">Reference proteome</keyword>
<comment type="caution">
    <text evidence="17">The sequence shown here is derived from an EMBL/GenBank/DDBJ whole genome shotgun (WGS) entry which is preliminary data.</text>
</comment>
<dbReference type="PROSITE" id="PS00690">
    <property type="entry name" value="DEAH_ATP_HELICASE"/>
    <property type="match status" value="1"/>
</dbReference>
<dbReference type="EMBL" id="NNAY01003187">
    <property type="protein sequence ID" value="OXU19846.1"/>
    <property type="molecule type" value="Genomic_DNA"/>
</dbReference>
<evidence type="ECO:0000256" key="7">
    <source>
        <dbReference type="ARBA" id="ARBA00022840"/>
    </source>
</evidence>
<dbReference type="GO" id="GO:0000724">
    <property type="term" value="P:double-strand break repair via homologous recombination"/>
    <property type="evidence" value="ECO:0007669"/>
    <property type="project" value="TreeGrafter"/>
</dbReference>
<dbReference type="SMART" id="SM00487">
    <property type="entry name" value="DEXDc"/>
    <property type="match status" value="1"/>
</dbReference>
<evidence type="ECO:0000259" key="16">
    <source>
        <dbReference type="PROSITE" id="PS51194"/>
    </source>
</evidence>
<evidence type="ECO:0000256" key="5">
    <source>
        <dbReference type="ARBA" id="ARBA00022801"/>
    </source>
</evidence>
<keyword evidence="5" id="KW-0378">Hydrolase</keyword>
<dbReference type="SUPFAM" id="SSF52540">
    <property type="entry name" value="P-loop containing nucleoside triphosphate hydrolases"/>
    <property type="match status" value="1"/>
</dbReference>
<dbReference type="Gene3D" id="3.40.50.300">
    <property type="entry name" value="P-loop containing nucleotide triphosphate hydrolases"/>
    <property type="match status" value="2"/>
</dbReference>
<comment type="catalytic activity">
    <reaction evidence="11">
        <text>Couples ATP hydrolysis with the unwinding of duplex DNA by translocating in the 3'-5' direction.</text>
        <dbReference type="EC" id="5.6.2.4"/>
    </reaction>
</comment>
<feature type="domain" description="Helicase C-terminal" evidence="16">
    <location>
        <begin position="243"/>
        <end position="397"/>
    </location>
</feature>
<evidence type="ECO:0000256" key="1">
    <source>
        <dbReference type="ARBA" id="ARBA00004123"/>
    </source>
</evidence>
<dbReference type="InterPro" id="IPR014001">
    <property type="entry name" value="Helicase_ATP-bd"/>
</dbReference>
<evidence type="ECO:0000256" key="14">
    <source>
        <dbReference type="SAM" id="MobiDB-lite"/>
    </source>
</evidence>
<comment type="catalytic activity">
    <reaction evidence="13">
        <text>ATP + H2O = ADP + phosphate + H(+)</text>
        <dbReference type="Rhea" id="RHEA:13065"/>
        <dbReference type="ChEBI" id="CHEBI:15377"/>
        <dbReference type="ChEBI" id="CHEBI:15378"/>
        <dbReference type="ChEBI" id="CHEBI:30616"/>
        <dbReference type="ChEBI" id="CHEBI:43474"/>
        <dbReference type="ChEBI" id="CHEBI:456216"/>
    </reaction>
</comment>
<dbReference type="InterPro" id="IPR032284">
    <property type="entry name" value="RecQ_Zn-bd"/>
</dbReference>
<dbReference type="GO" id="GO:0005737">
    <property type="term" value="C:cytoplasm"/>
    <property type="evidence" value="ECO:0007669"/>
    <property type="project" value="TreeGrafter"/>
</dbReference>
<dbReference type="GO" id="GO:0016787">
    <property type="term" value="F:hydrolase activity"/>
    <property type="evidence" value="ECO:0007669"/>
    <property type="project" value="UniProtKB-KW"/>
</dbReference>
<feature type="compositionally biased region" description="Basic and acidic residues" evidence="14">
    <location>
        <begin position="925"/>
        <end position="945"/>
    </location>
</feature>
<evidence type="ECO:0000313" key="17">
    <source>
        <dbReference type="EMBL" id="OXU19846.1"/>
    </source>
</evidence>
<dbReference type="Proteomes" id="UP000215335">
    <property type="component" value="Unassembled WGS sequence"/>
</dbReference>
<evidence type="ECO:0000313" key="18">
    <source>
        <dbReference type="Proteomes" id="UP000215335"/>
    </source>
</evidence>
<reference evidence="17 18" key="1">
    <citation type="journal article" date="2017" name="Curr. Biol.">
        <title>The Evolution of Venom by Co-option of Single-Copy Genes.</title>
        <authorList>
            <person name="Martinson E.O."/>
            <person name="Mrinalini"/>
            <person name="Kelkar Y.D."/>
            <person name="Chang C.H."/>
            <person name="Werren J.H."/>
        </authorList>
    </citation>
    <scope>NUCLEOTIDE SEQUENCE [LARGE SCALE GENOMIC DNA]</scope>
    <source>
        <strain evidence="17 18">Alberta</strain>
        <tissue evidence="17">Whole body</tissue>
    </source>
</reference>
<keyword evidence="7" id="KW-0067">ATP-binding</keyword>
<dbReference type="FunFam" id="3.40.50.300:FF:000444">
    <property type="entry name" value="ATP-dependent DNA helicase"/>
    <property type="match status" value="1"/>
</dbReference>
<dbReference type="PROSITE" id="PS51192">
    <property type="entry name" value="HELICASE_ATP_BIND_1"/>
    <property type="match status" value="1"/>
</dbReference>
<keyword evidence="3" id="KW-0479">Metal-binding</keyword>
<evidence type="ECO:0000256" key="11">
    <source>
        <dbReference type="ARBA" id="ARBA00034617"/>
    </source>
</evidence>
<keyword evidence="9" id="KW-0413">Isomerase</keyword>
<evidence type="ECO:0000256" key="10">
    <source>
        <dbReference type="ARBA" id="ARBA00023242"/>
    </source>
</evidence>
<dbReference type="GO" id="GO:0043138">
    <property type="term" value="F:3'-5' DNA helicase activity"/>
    <property type="evidence" value="ECO:0007669"/>
    <property type="project" value="UniProtKB-EC"/>
</dbReference>
<evidence type="ECO:0000256" key="4">
    <source>
        <dbReference type="ARBA" id="ARBA00022741"/>
    </source>
</evidence>
<dbReference type="GO" id="GO:0005694">
    <property type="term" value="C:chromosome"/>
    <property type="evidence" value="ECO:0007669"/>
    <property type="project" value="TreeGrafter"/>
</dbReference>
<feature type="region of interest" description="Disordered" evidence="14">
    <location>
        <begin position="925"/>
        <end position="969"/>
    </location>
</feature>
<evidence type="ECO:0000256" key="6">
    <source>
        <dbReference type="ARBA" id="ARBA00022806"/>
    </source>
</evidence>
<accession>A0A232END6</accession>
<keyword evidence="6" id="KW-0347">Helicase</keyword>
<dbReference type="EC" id="5.6.2.4" evidence="12"/>
<dbReference type="InterPro" id="IPR004589">
    <property type="entry name" value="DNA_helicase_ATP-dep_RecQ"/>
</dbReference>
<dbReference type="Pfam" id="PF16124">
    <property type="entry name" value="RecQ_Zn_bind"/>
    <property type="match status" value="1"/>
</dbReference>
<sequence length="1040" mass="119364">MTSEIFPEARLRAKLKSQFGHDNYKSDLQRKAAEAVYKGDKDVYICMPTGSGKSLCFQLPAVTKENSYAIVISPLIALVKNQLDYLNSKNIVAHTLNSKTTKNMRLAIKTDMLSSKPKMKLLYVTPELCDTSTFQLMLSQIKPNVLSYFVIDEAHCLSQWGHDFRPSYRKLIELRKKRPEVPIIALTATAAKEVKEDIFKTLKMESPMIFSTPVFRTNLFYDVWFIDAIPDPFEHLKKFINDSLGQNDDSVPKEKKNCGIIYCRKKETTETLARKLSSMGIPTLSYHAGLKSKERMEVQDSWTNGVVPVIAATCSFGMGVDKGSVRFVAHWTVPQTIASYYQESGRAGRDGKQSYCRVYFSREEFNAISFLCQNAAEEELSTSQYKSRQDYQQAKMKSFKQIVESFTGVKCRHALFSKYFGDPVPQCKNRCDVCKNKDAVREKILHFESSNHYSRPKNRKEPLESFGMDKYDNVTYDSDSEGSGEREQLDKQARLEERKLINEQFQLRRGGKLQDNEIRQINLQYAKKSCVIAADSTDIKVKGLTVNVREHFYSKINTCLLDNFKLCGHECDKQLTEKDIDEVARKVEYNIICSTKAISRYRFLTTQKISQIQKYTKNIELCEDFKNNGNSHTESEFEEKELEYQGAEDLKFKDADSNPCGGFTTALELDRMKKSSISTTESKRPIKIFSSSKSDTSDKNTCNGFKTALEISKTNAKNSKLKKKTDSRSITDFFKSNSKNSEATKIENKDEFDRDAIKESENNVTELIENHNHFEKVENLQNKTDFLEISDDNKSEAYANVIGVDDNNCIEKNLEREMIKTKSEENMINSGDTIELNHSEKLESEKSKRINSFKPKVPTKTKLDTKNALLFGDDLSPQRGENKDILEILDSTSRNKAKSTNEISKNENENKIEIEKSVLPRTNHADIKKLENYNKRPYKDTKDSESTDIDMAPDSKRQKLNDQVPTNKSPESIKIHRKTFHILKPIVMKYYVSPYIPDAAKFKSIFKKIHMDILDRKIHDEGGIKMLAVRRIKSKKYLND</sequence>
<dbReference type="InterPro" id="IPR001650">
    <property type="entry name" value="Helicase_C-like"/>
</dbReference>
<keyword evidence="8" id="KW-0238">DNA-binding</keyword>
<dbReference type="STRING" id="543379.A0A232END6"/>
<gene>
    <name evidence="17" type="ORF">TSAR_015709</name>
</gene>
<dbReference type="GO" id="GO:0046872">
    <property type="term" value="F:metal ion binding"/>
    <property type="evidence" value="ECO:0007669"/>
    <property type="project" value="UniProtKB-KW"/>
</dbReference>
<dbReference type="GO" id="GO:0003677">
    <property type="term" value="F:DNA binding"/>
    <property type="evidence" value="ECO:0007669"/>
    <property type="project" value="UniProtKB-KW"/>
</dbReference>
<evidence type="ECO:0000256" key="9">
    <source>
        <dbReference type="ARBA" id="ARBA00023235"/>
    </source>
</evidence>
<evidence type="ECO:0000256" key="8">
    <source>
        <dbReference type="ARBA" id="ARBA00023125"/>
    </source>
</evidence>
<name>A0A232END6_9HYME</name>
<dbReference type="InterPro" id="IPR027417">
    <property type="entry name" value="P-loop_NTPase"/>
</dbReference>
<dbReference type="InterPro" id="IPR011545">
    <property type="entry name" value="DEAD/DEAH_box_helicase_dom"/>
</dbReference>
<dbReference type="PANTHER" id="PTHR13710">
    <property type="entry name" value="DNA HELICASE RECQ FAMILY MEMBER"/>
    <property type="match status" value="1"/>
</dbReference>
<proteinExistence type="inferred from homology"/>
<comment type="subcellular location">
    <subcellularLocation>
        <location evidence="1">Nucleus</location>
    </subcellularLocation>
</comment>
<dbReference type="OrthoDB" id="10261556at2759"/>